<dbReference type="GO" id="GO:0042138">
    <property type="term" value="P:meiotic DNA double-strand break formation"/>
    <property type="evidence" value="ECO:0007669"/>
    <property type="project" value="InterPro"/>
</dbReference>
<feature type="region of interest" description="Disordered" evidence="1">
    <location>
        <begin position="535"/>
        <end position="581"/>
    </location>
</feature>
<dbReference type="Proteomes" id="UP000694422">
    <property type="component" value="Unplaced"/>
</dbReference>
<evidence type="ECO:0000256" key="1">
    <source>
        <dbReference type="SAM" id="MobiDB-lite"/>
    </source>
</evidence>
<dbReference type="GO" id="GO:0000794">
    <property type="term" value="C:condensed nuclear chromosome"/>
    <property type="evidence" value="ECO:0007669"/>
    <property type="project" value="TreeGrafter"/>
</dbReference>
<feature type="region of interest" description="Disordered" evidence="1">
    <location>
        <begin position="435"/>
        <end position="494"/>
    </location>
</feature>
<evidence type="ECO:0000313" key="2">
    <source>
        <dbReference type="Ensembl" id="ENSSDAP00000016851.1"/>
    </source>
</evidence>
<dbReference type="GO" id="GO:0006310">
    <property type="term" value="P:DNA recombination"/>
    <property type="evidence" value="ECO:0007669"/>
    <property type="project" value="InterPro"/>
</dbReference>
<feature type="compositionally biased region" description="Polar residues" evidence="1">
    <location>
        <begin position="540"/>
        <end position="555"/>
    </location>
</feature>
<protein>
    <submittedName>
        <fullName evidence="2">Interactor of HORMAD1 1</fullName>
    </submittedName>
</protein>
<accession>A0A8C9PWW5</accession>
<dbReference type="AlphaFoldDB" id="A0A8C9PWW5"/>
<dbReference type="PANTHER" id="PTHR35662:SF1">
    <property type="entry name" value="INTERACTOR OF HORMAD1 PROTEIN 1"/>
    <property type="match status" value="1"/>
</dbReference>
<name>A0A8C9PWW5_SPEDA</name>
<organism evidence="2 3">
    <name type="scientific">Spermophilus dauricus</name>
    <name type="common">Daurian ground squirrel</name>
    <dbReference type="NCBI Taxonomy" id="99837"/>
    <lineage>
        <taxon>Eukaryota</taxon>
        <taxon>Metazoa</taxon>
        <taxon>Chordata</taxon>
        <taxon>Craniata</taxon>
        <taxon>Vertebrata</taxon>
        <taxon>Euteleostomi</taxon>
        <taxon>Mammalia</taxon>
        <taxon>Eutheria</taxon>
        <taxon>Euarchontoglires</taxon>
        <taxon>Glires</taxon>
        <taxon>Rodentia</taxon>
        <taxon>Sciuromorpha</taxon>
        <taxon>Sciuridae</taxon>
        <taxon>Xerinae</taxon>
        <taxon>Marmotini</taxon>
        <taxon>Spermophilus</taxon>
    </lineage>
</organism>
<dbReference type="InterPro" id="IPR031529">
    <property type="entry name" value="IHO1"/>
</dbReference>
<reference evidence="2" key="1">
    <citation type="submission" date="2025-08" db="UniProtKB">
        <authorList>
            <consortium name="Ensembl"/>
        </authorList>
    </citation>
    <scope>IDENTIFICATION</scope>
</reference>
<dbReference type="PANTHER" id="PTHR35662">
    <property type="entry name" value="INTERACTOR OF HORMAD1 PROTEIN 1"/>
    <property type="match status" value="1"/>
</dbReference>
<feature type="compositionally biased region" description="Polar residues" evidence="1">
    <location>
        <begin position="466"/>
        <end position="481"/>
    </location>
</feature>
<dbReference type="GO" id="GO:0007129">
    <property type="term" value="P:homologous chromosome pairing at meiosis"/>
    <property type="evidence" value="ECO:0007669"/>
    <property type="project" value="TreeGrafter"/>
</dbReference>
<proteinExistence type="predicted"/>
<reference evidence="2" key="2">
    <citation type="submission" date="2025-09" db="UniProtKB">
        <authorList>
            <consortium name="Ensembl"/>
        </authorList>
    </citation>
    <scope>IDENTIFICATION</scope>
</reference>
<keyword evidence="3" id="KW-1185">Reference proteome</keyword>
<dbReference type="Pfam" id="PF15771">
    <property type="entry name" value="IHO1"/>
    <property type="match status" value="1"/>
</dbReference>
<sequence length="594" mass="66670">MNFNVWNIKEMLSIPSGPGTTKSSNWNNNQTDYTALSDSQFLFGSQFCPENSETLSAPLDFSAHLRHSKQSQQNSLDSEPSIFTKYQTKPQLFAGDTKDIGLFSLPLPVGKSKGLLTQFEEKNKRTKDQCDSETLYNFVSQVRESIHRLQTSVEKSEEHLSSRSQSILDSLENVAKTLQDTARSQSDLIFEAVQEKSNVEQAILEIQKKFETSQAEFIEMKSNLENLEVLVAQQSKDFQQLCEQLDQLNVPSILAELKRLILVPQIPEHVKDNTSQTSPSLTQSLNFTRQEKYASEEMVMWQAQAHTAAGNPSTGSLVTREFGIMGEGAKGDALQKEVALPALWPCKGNEHVKDKSVQTNCKNWAITKADSKNHGSRIPGHKVLGDSDLLYQGNSQLISLDLHNFAMSIKNLCPEYQTKTIFSCVPSEQLETEQKGRTVERGRKCKRQPTRKTQRGRFARKREQTPSKTCIFNYKYQNPHSPVSDERIPPTEQQEPLAQPLHLRGPRSSTKSVCHVLGGTVKSSKIAPAVQKSLSKFPECSSQNKDLHSSSSQGDHQMRWFSDLNLGNSESPPCKETGKNLLYDLGFDSSDDDF</sequence>
<dbReference type="Ensembl" id="ENSSDAT00000019152.1">
    <property type="protein sequence ID" value="ENSSDAP00000016851.1"/>
    <property type="gene ID" value="ENSSDAG00000015249.1"/>
</dbReference>
<evidence type="ECO:0000313" key="3">
    <source>
        <dbReference type="Proteomes" id="UP000694422"/>
    </source>
</evidence>
<feature type="compositionally biased region" description="Basic residues" evidence="1">
    <location>
        <begin position="443"/>
        <end position="460"/>
    </location>
</feature>